<dbReference type="EMBL" id="MPUH01000341">
    <property type="protein sequence ID" value="OMJ82403.1"/>
    <property type="molecule type" value="Genomic_DNA"/>
</dbReference>
<organism evidence="1 2">
    <name type="scientific">Stentor coeruleus</name>
    <dbReference type="NCBI Taxonomy" id="5963"/>
    <lineage>
        <taxon>Eukaryota</taxon>
        <taxon>Sar</taxon>
        <taxon>Alveolata</taxon>
        <taxon>Ciliophora</taxon>
        <taxon>Postciliodesmatophora</taxon>
        <taxon>Heterotrichea</taxon>
        <taxon>Heterotrichida</taxon>
        <taxon>Stentoridae</taxon>
        <taxon>Stentor</taxon>
    </lineage>
</organism>
<gene>
    <name evidence="1" type="ORF">SteCoe_16876</name>
</gene>
<protein>
    <submittedName>
        <fullName evidence="1">Uncharacterized protein</fullName>
    </submittedName>
</protein>
<proteinExistence type="predicted"/>
<dbReference type="Proteomes" id="UP000187209">
    <property type="component" value="Unassembled WGS sequence"/>
</dbReference>
<sequence length="221" mass="26142">MEQRWKCRELNPYDLIPERELINVFITSPKVSEVSAMYQTFKSQKAKPRKKFLYKYDPPHINDCKVIKYHRPRFVKDLPKPVALTVLRKSTSPKVISESQTREAEEFFEDLIRNRKNLVLPMIERSITPCSNLKEKFIKSKSEMSQDLDFKCETLLQKIKNDIGSNNKSIESEITYAQKRPIRKWDSRSDRVTIQIRFKSQPKPNIKQTIIFANDESTKEN</sequence>
<evidence type="ECO:0000313" key="1">
    <source>
        <dbReference type="EMBL" id="OMJ82403.1"/>
    </source>
</evidence>
<keyword evidence="2" id="KW-1185">Reference proteome</keyword>
<accession>A0A1R2C047</accession>
<reference evidence="1 2" key="1">
    <citation type="submission" date="2016-11" db="EMBL/GenBank/DDBJ databases">
        <title>The macronuclear genome of Stentor coeruleus: a giant cell with tiny introns.</title>
        <authorList>
            <person name="Slabodnick M."/>
            <person name="Ruby J.G."/>
            <person name="Reiff S.B."/>
            <person name="Swart E.C."/>
            <person name="Gosai S."/>
            <person name="Prabakaran S."/>
            <person name="Witkowska E."/>
            <person name="Larue G.E."/>
            <person name="Fisher S."/>
            <person name="Freeman R.M."/>
            <person name="Gunawardena J."/>
            <person name="Chu W."/>
            <person name="Stover N.A."/>
            <person name="Gregory B.D."/>
            <person name="Nowacki M."/>
            <person name="Derisi J."/>
            <person name="Roy S.W."/>
            <person name="Marshall W.F."/>
            <person name="Sood P."/>
        </authorList>
    </citation>
    <scope>NUCLEOTIDE SEQUENCE [LARGE SCALE GENOMIC DNA]</scope>
    <source>
        <strain evidence="1">WM001</strain>
    </source>
</reference>
<evidence type="ECO:0000313" key="2">
    <source>
        <dbReference type="Proteomes" id="UP000187209"/>
    </source>
</evidence>
<name>A0A1R2C047_9CILI</name>
<dbReference type="AlphaFoldDB" id="A0A1R2C047"/>
<comment type="caution">
    <text evidence="1">The sequence shown here is derived from an EMBL/GenBank/DDBJ whole genome shotgun (WGS) entry which is preliminary data.</text>
</comment>